<name>A0AA85J1Y2_TRIRE</name>
<evidence type="ECO:0008006" key="4">
    <source>
        <dbReference type="Google" id="ProtNLM"/>
    </source>
</evidence>
<feature type="coiled-coil region" evidence="1">
    <location>
        <begin position="39"/>
        <end position="66"/>
    </location>
</feature>
<sequence>MGTFDRHTRLCHNRKTKPRFTSVGQKRRAINQFNFASEVIRLTSEMKRTQEKYKQEKELEEKIEETLKGKCLQPKGTKEV</sequence>
<dbReference type="Proteomes" id="UP000050795">
    <property type="component" value="Unassembled WGS sequence"/>
</dbReference>
<protein>
    <recommendedName>
        <fullName evidence="4">39S ribosomal protein L52, mitochondrial</fullName>
    </recommendedName>
</protein>
<evidence type="ECO:0000313" key="3">
    <source>
        <dbReference type="WBParaSite" id="TREG1_124450.1"/>
    </source>
</evidence>
<dbReference type="GO" id="GO:0032543">
    <property type="term" value="P:mitochondrial translation"/>
    <property type="evidence" value="ECO:0007669"/>
    <property type="project" value="InterPro"/>
</dbReference>
<reference evidence="3" key="2">
    <citation type="submission" date="2023-11" db="UniProtKB">
        <authorList>
            <consortium name="WormBaseParasite"/>
        </authorList>
    </citation>
    <scope>IDENTIFICATION</scope>
</reference>
<dbReference type="GO" id="GO:0003735">
    <property type="term" value="F:structural constituent of ribosome"/>
    <property type="evidence" value="ECO:0007669"/>
    <property type="project" value="InterPro"/>
</dbReference>
<accession>A0AA85J1Y2</accession>
<dbReference type="Pfam" id="PF18699">
    <property type="entry name" value="MRPL52"/>
    <property type="match status" value="1"/>
</dbReference>
<keyword evidence="2" id="KW-1185">Reference proteome</keyword>
<dbReference type="AlphaFoldDB" id="A0AA85J1Y2"/>
<proteinExistence type="predicted"/>
<organism evidence="2 3">
    <name type="scientific">Trichobilharzia regenti</name>
    <name type="common">Nasal bird schistosome</name>
    <dbReference type="NCBI Taxonomy" id="157069"/>
    <lineage>
        <taxon>Eukaryota</taxon>
        <taxon>Metazoa</taxon>
        <taxon>Spiralia</taxon>
        <taxon>Lophotrochozoa</taxon>
        <taxon>Platyhelminthes</taxon>
        <taxon>Trematoda</taxon>
        <taxon>Digenea</taxon>
        <taxon>Strigeidida</taxon>
        <taxon>Schistosomatoidea</taxon>
        <taxon>Schistosomatidae</taxon>
        <taxon>Trichobilharzia</taxon>
    </lineage>
</organism>
<evidence type="ECO:0000256" key="1">
    <source>
        <dbReference type="SAM" id="Coils"/>
    </source>
</evidence>
<dbReference type="InterPro" id="IPR034596">
    <property type="entry name" value="Ribosomal_mL52"/>
</dbReference>
<evidence type="ECO:0000313" key="2">
    <source>
        <dbReference type="Proteomes" id="UP000050795"/>
    </source>
</evidence>
<dbReference type="GO" id="GO:0005762">
    <property type="term" value="C:mitochondrial large ribosomal subunit"/>
    <property type="evidence" value="ECO:0007669"/>
    <property type="project" value="InterPro"/>
</dbReference>
<reference evidence="2" key="1">
    <citation type="submission" date="2022-06" db="EMBL/GenBank/DDBJ databases">
        <authorList>
            <person name="Berger JAMES D."/>
            <person name="Berger JAMES D."/>
        </authorList>
    </citation>
    <scope>NUCLEOTIDE SEQUENCE [LARGE SCALE GENOMIC DNA]</scope>
</reference>
<dbReference type="WBParaSite" id="TREG1_124450.1">
    <property type="protein sequence ID" value="TREG1_124450.1"/>
    <property type="gene ID" value="TREG1_124450"/>
</dbReference>
<keyword evidence="1" id="KW-0175">Coiled coil</keyword>